<evidence type="ECO:0000313" key="7">
    <source>
        <dbReference type="Proteomes" id="UP001620626"/>
    </source>
</evidence>
<dbReference type="Proteomes" id="UP001620626">
    <property type="component" value="Unassembled WGS sequence"/>
</dbReference>
<feature type="region of interest" description="Disordered" evidence="5">
    <location>
        <begin position="201"/>
        <end position="224"/>
    </location>
</feature>
<sequence>MNFTKIDNFPFPTPPKLDQIKSSELRLSHIGALKVQEGLYTITQLGQSLAQLPLTPSFAKVVIKFNSWRTSPFCRHFGVGSPPFVNHYCSFQAKKRKKRKERRKRMSDVIKQRYLWSAVGEARLFGDLTNSRALEALGLRPKALKEINKQRHQLTLLLNKSDSVEKLPEKFRMDAPSQEQLRRLRRLRAVEEGNCETMCFKKEPPTEAITDSNEESPEKDTIVP</sequence>
<evidence type="ECO:0000256" key="3">
    <source>
        <dbReference type="ARBA" id="ARBA00022806"/>
    </source>
</evidence>
<evidence type="ECO:0000256" key="4">
    <source>
        <dbReference type="ARBA" id="ARBA00022840"/>
    </source>
</evidence>
<reference evidence="6 7" key="1">
    <citation type="submission" date="2024-10" db="EMBL/GenBank/DDBJ databases">
        <authorList>
            <person name="Kim D."/>
        </authorList>
    </citation>
    <scope>NUCLEOTIDE SEQUENCE [LARGE SCALE GENOMIC DNA]</scope>
    <source>
        <strain evidence="6">BH-2024</strain>
    </source>
</reference>
<keyword evidence="2" id="KW-0378">Hydrolase</keyword>
<accession>A0ABD2J4B4</accession>
<name>A0ABD2J4B4_9BILA</name>
<evidence type="ECO:0000256" key="1">
    <source>
        <dbReference type="ARBA" id="ARBA00022741"/>
    </source>
</evidence>
<gene>
    <name evidence="6" type="ORF">niasHT_033245</name>
</gene>
<dbReference type="GO" id="GO:0016787">
    <property type="term" value="F:hydrolase activity"/>
    <property type="evidence" value="ECO:0007669"/>
    <property type="project" value="UniProtKB-KW"/>
</dbReference>
<protein>
    <submittedName>
        <fullName evidence="6">Uncharacterized protein</fullName>
    </submittedName>
</protein>
<keyword evidence="4" id="KW-0067">ATP-binding</keyword>
<evidence type="ECO:0000256" key="2">
    <source>
        <dbReference type="ARBA" id="ARBA00022801"/>
    </source>
</evidence>
<dbReference type="EMBL" id="JBICBT010001152">
    <property type="protein sequence ID" value="KAL3080688.1"/>
    <property type="molecule type" value="Genomic_DNA"/>
</dbReference>
<evidence type="ECO:0000313" key="6">
    <source>
        <dbReference type="EMBL" id="KAL3080688.1"/>
    </source>
</evidence>
<dbReference type="PANTHER" id="PTHR18934">
    <property type="entry name" value="ATP-DEPENDENT RNA HELICASE"/>
    <property type="match status" value="1"/>
</dbReference>
<organism evidence="6 7">
    <name type="scientific">Heterodera trifolii</name>
    <dbReference type="NCBI Taxonomy" id="157864"/>
    <lineage>
        <taxon>Eukaryota</taxon>
        <taxon>Metazoa</taxon>
        <taxon>Ecdysozoa</taxon>
        <taxon>Nematoda</taxon>
        <taxon>Chromadorea</taxon>
        <taxon>Rhabditida</taxon>
        <taxon>Tylenchina</taxon>
        <taxon>Tylenchomorpha</taxon>
        <taxon>Tylenchoidea</taxon>
        <taxon>Heteroderidae</taxon>
        <taxon>Heteroderinae</taxon>
        <taxon>Heterodera</taxon>
    </lineage>
</organism>
<dbReference type="PANTHER" id="PTHR18934:SF99">
    <property type="entry name" value="ATP-DEPENDENT RNA HELICASE DHX37-RELATED"/>
    <property type="match status" value="1"/>
</dbReference>
<keyword evidence="3" id="KW-0347">Helicase</keyword>
<dbReference type="GO" id="GO:0004386">
    <property type="term" value="F:helicase activity"/>
    <property type="evidence" value="ECO:0007669"/>
    <property type="project" value="UniProtKB-KW"/>
</dbReference>
<proteinExistence type="predicted"/>
<dbReference type="AlphaFoldDB" id="A0ABD2J4B4"/>
<keyword evidence="1" id="KW-0547">Nucleotide-binding</keyword>
<evidence type="ECO:0000256" key="5">
    <source>
        <dbReference type="SAM" id="MobiDB-lite"/>
    </source>
</evidence>
<dbReference type="GO" id="GO:0005524">
    <property type="term" value="F:ATP binding"/>
    <property type="evidence" value="ECO:0007669"/>
    <property type="project" value="UniProtKB-KW"/>
</dbReference>
<comment type="caution">
    <text evidence="6">The sequence shown here is derived from an EMBL/GenBank/DDBJ whole genome shotgun (WGS) entry which is preliminary data.</text>
</comment>
<dbReference type="Gene3D" id="1.20.120.1080">
    <property type="match status" value="1"/>
</dbReference>
<keyword evidence="7" id="KW-1185">Reference proteome</keyword>